<evidence type="ECO:0000259" key="1">
    <source>
        <dbReference type="Pfam" id="PF07596"/>
    </source>
</evidence>
<protein>
    <recommendedName>
        <fullName evidence="1">DUF1559 domain-containing protein</fullName>
    </recommendedName>
</protein>
<dbReference type="InterPro" id="IPR011453">
    <property type="entry name" value="DUF1559"/>
</dbReference>
<dbReference type="SUPFAM" id="SSF54523">
    <property type="entry name" value="Pili subunits"/>
    <property type="match status" value="1"/>
</dbReference>
<dbReference type="PANTHER" id="PTHR30093:SF2">
    <property type="entry name" value="TYPE II SECRETION SYSTEM PROTEIN H"/>
    <property type="match status" value="1"/>
</dbReference>
<dbReference type="InterPro" id="IPR012902">
    <property type="entry name" value="N_methyl_site"/>
</dbReference>
<dbReference type="Pfam" id="PF07963">
    <property type="entry name" value="N_methyl"/>
    <property type="match status" value="1"/>
</dbReference>
<dbReference type="InterPro" id="IPR027558">
    <property type="entry name" value="Pre_pil_HX9DG_C"/>
</dbReference>
<dbReference type="RefSeq" id="WP_013111899.1">
    <property type="nucleotide sequence ID" value="NC_014148.1"/>
</dbReference>
<accession>D5SVV8</accession>
<dbReference type="EMBL" id="CP001744">
    <property type="protein sequence ID" value="ADG69468.1"/>
    <property type="molecule type" value="Genomic_DNA"/>
</dbReference>
<reference evidence="2 3" key="1">
    <citation type="journal article" date="2010" name="Stand. Genomic Sci.">
        <title>Complete genome sequence of Planctomyces limnophilus type strain (Mu 290).</title>
        <authorList>
            <person name="Labutti K."/>
            <person name="Sikorski J."/>
            <person name="Schneider S."/>
            <person name="Nolan M."/>
            <person name="Lucas S."/>
            <person name="Glavina Del Rio T."/>
            <person name="Tice H."/>
            <person name="Cheng J.F."/>
            <person name="Goodwin L."/>
            <person name="Pitluck S."/>
            <person name="Liolios K."/>
            <person name="Ivanova N."/>
            <person name="Mavromatis K."/>
            <person name="Mikhailova N."/>
            <person name="Pati A."/>
            <person name="Chen A."/>
            <person name="Palaniappan K."/>
            <person name="Land M."/>
            <person name="Hauser L."/>
            <person name="Chang Y.J."/>
            <person name="Jeffries C.D."/>
            <person name="Tindall B.J."/>
            <person name="Rohde M."/>
            <person name="Goker M."/>
            <person name="Woyke T."/>
            <person name="Bristow J."/>
            <person name="Eisen J.A."/>
            <person name="Markowitz V."/>
            <person name="Hugenholtz P."/>
            <person name="Kyrpides N.C."/>
            <person name="Klenk H.P."/>
            <person name="Lapidus A."/>
        </authorList>
    </citation>
    <scope>NUCLEOTIDE SEQUENCE [LARGE SCALE GENOMIC DNA]</scope>
    <source>
        <strain evidence="3">ATCC 43296 / DSM 3776 / IFAM 1008 / 290</strain>
    </source>
</reference>
<dbReference type="KEGG" id="plm:Plim_3656"/>
<feature type="domain" description="DUF1559" evidence="1">
    <location>
        <begin position="36"/>
        <end position="351"/>
    </location>
</feature>
<keyword evidence="3" id="KW-1185">Reference proteome</keyword>
<dbReference type="PROSITE" id="PS00409">
    <property type="entry name" value="PROKAR_NTER_METHYL"/>
    <property type="match status" value="1"/>
</dbReference>
<dbReference type="Pfam" id="PF07596">
    <property type="entry name" value="SBP_bac_10"/>
    <property type="match status" value="1"/>
</dbReference>
<proteinExistence type="predicted"/>
<dbReference type="InterPro" id="IPR045584">
    <property type="entry name" value="Pilin-like"/>
</dbReference>
<dbReference type="OrthoDB" id="236690at2"/>
<sequence length="369" mass="40190">MSKLMSSRKSGFTLIELLVVIAIIAILIALLLPAVQQAREAARRTQCRNNLKQLGLAFHNYMETHGTTPIHQHRIAGDYTGGNGRAGGKSWYCFILPFIDQAPAYNELNFSSGGGWSEFAAGTTNQMRVSRIQMPAFKCPSESMVNTADGIPAANFSYLANAGRPRNLLMPGQPSTSGGPPPPSKGIVTMSRMNPGCGFSANWSQTTNNVVRIRDVTDGTSNTAMLSESLVASSSSHTDRRRNLSYTNSAAIEQYDAYIDNVVRDGLANPINFASWTTYKGHSWMYTDSWQKHVYAHLFPPNTVNIAAYSTETFRCHEGDGGITASSEHTGGVHVTMMDGSVRFVSNSVDLATWWALGTKGENEVLGEF</sequence>
<dbReference type="NCBIfam" id="TIGR02532">
    <property type="entry name" value="IV_pilin_GFxxxE"/>
    <property type="match status" value="1"/>
</dbReference>
<dbReference type="Gene3D" id="3.30.700.10">
    <property type="entry name" value="Glycoprotein, Type 4 Pilin"/>
    <property type="match status" value="1"/>
</dbReference>
<gene>
    <name evidence="2" type="ordered locus">Plim_3656</name>
</gene>
<dbReference type="NCBIfam" id="TIGR04294">
    <property type="entry name" value="pre_pil_HX9DG"/>
    <property type="match status" value="1"/>
</dbReference>
<dbReference type="PANTHER" id="PTHR30093">
    <property type="entry name" value="GENERAL SECRETION PATHWAY PROTEIN G"/>
    <property type="match status" value="1"/>
</dbReference>
<dbReference type="HOGENOM" id="CLU_041661_0_0_0"/>
<organism evidence="2 3">
    <name type="scientific">Planctopirus limnophila (strain ATCC 43296 / DSM 3776 / IFAM 1008 / Mu 290)</name>
    <name type="common">Planctomyces limnophilus</name>
    <dbReference type="NCBI Taxonomy" id="521674"/>
    <lineage>
        <taxon>Bacteria</taxon>
        <taxon>Pseudomonadati</taxon>
        <taxon>Planctomycetota</taxon>
        <taxon>Planctomycetia</taxon>
        <taxon>Planctomycetales</taxon>
        <taxon>Planctomycetaceae</taxon>
        <taxon>Planctopirus</taxon>
    </lineage>
</organism>
<name>D5SVV8_PLAL2</name>
<dbReference type="eggNOG" id="COG2165">
    <property type="taxonomic scope" value="Bacteria"/>
</dbReference>
<dbReference type="Proteomes" id="UP000002220">
    <property type="component" value="Chromosome"/>
</dbReference>
<evidence type="ECO:0000313" key="3">
    <source>
        <dbReference type="Proteomes" id="UP000002220"/>
    </source>
</evidence>
<evidence type="ECO:0000313" key="2">
    <source>
        <dbReference type="EMBL" id="ADG69468.1"/>
    </source>
</evidence>
<dbReference type="AlphaFoldDB" id="D5SVV8"/>
<dbReference type="STRING" id="521674.Plim_3656"/>